<dbReference type="Pfam" id="PF00034">
    <property type="entry name" value="Cytochrom_C"/>
    <property type="match status" value="1"/>
</dbReference>
<evidence type="ECO:0000256" key="3">
    <source>
        <dbReference type="ARBA" id="ARBA00022723"/>
    </source>
</evidence>
<evidence type="ECO:0000256" key="7">
    <source>
        <dbReference type="SAM" id="MobiDB-lite"/>
    </source>
</evidence>
<organism evidence="10">
    <name type="scientific">Burkholderia cenocepacia</name>
    <dbReference type="NCBI Taxonomy" id="95486"/>
    <lineage>
        <taxon>Bacteria</taxon>
        <taxon>Pseudomonadati</taxon>
        <taxon>Pseudomonadota</taxon>
        <taxon>Betaproteobacteria</taxon>
        <taxon>Burkholderiales</taxon>
        <taxon>Burkholderiaceae</taxon>
        <taxon>Burkholderia</taxon>
        <taxon>Burkholderia cepacia complex</taxon>
    </lineage>
</organism>
<feature type="binding site" description="covalent" evidence="6">
    <location>
        <position position="37"/>
    </location>
    <ligand>
        <name>heme c</name>
        <dbReference type="ChEBI" id="CHEBI:61717"/>
    </ligand>
</feature>
<keyword evidence="1" id="KW-0813">Transport</keyword>
<feature type="domain" description="Cytochrome c" evidence="9">
    <location>
        <begin position="12"/>
        <end position="111"/>
    </location>
</feature>
<protein>
    <submittedName>
        <fullName evidence="10">Cytochrome C</fullName>
    </submittedName>
</protein>
<dbReference type="SUPFAM" id="SSF46626">
    <property type="entry name" value="Cytochrome c"/>
    <property type="match status" value="1"/>
</dbReference>
<keyword evidence="4" id="KW-0249">Electron transport</keyword>
<dbReference type="Gene3D" id="1.10.760.10">
    <property type="entry name" value="Cytochrome c-like domain"/>
    <property type="match status" value="1"/>
</dbReference>
<dbReference type="GO" id="GO:0005506">
    <property type="term" value="F:iron ion binding"/>
    <property type="evidence" value="ECO:0007669"/>
    <property type="project" value="InterPro"/>
</dbReference>
<dbReference type="OrthoDB" id="9007105at2"/>
<reference evidence="10" key="1">
    <citation type="submission" date="2014-04" db="EMBL/GenBank/DDBJ databases">
        <title>In planta biocontrol of soil-borne Fusarium wilt of banana through a plant endophytic bacterium, Burkholderia cenocepacia 869T2.</title>
        <authorList>
            <person name="Ho Y.-N."/>
            <person name="Chiang H.-M."/>
            <person name="Chao C.-P."/>
            <person name="Su C.-C."/>
            <person name="Hsu H.-F."/>
            <person name="Guo C.-T."/>
            <person name="Hsieh J.-L."/>
            <person name="Huang C.-C."/>
        </authorList>
    </citation>
    <scope>NUCLEOTIDE SEQUENCE [LARGE SCALE GENOMIC DNA]</scope>
    <source>
        <strain evidence="10">869T2</strain>
    </source>
</reference>
<evidence type="ECO:0000313" key="10">
    <source>
        <dbReference type="EMBL" id="KEA54755.1"/>
    </source>
</evidence>
<keyword evidence="8" id="KW-0732">Signal</keyword>
<keyword evidence="2 6" id="KW-0349">Heme</keyword>
<evidence type="ECO:0000256" key="4">
    <source>
        <dbReference type="ARBA" id="ARBA00022982"/>
    </source>
</evidence>
<dbReference type="GO" id="GO:0020037">
    <property type="term" value="F:heme binding"/>
    <property type="evidence" value="ECO:0007669"/>
    <property type="project" value="InterPro"/>
</dbReference>
<dbReference type="EMBL" id="JJOA01000083">
    <property type="protein sequence ID" value="KEA54755.1"/>
    <property type="molecule type" value="Genomic_DNA"/>
</dbReference>
<dbReference type="GO" id="GO:0009055">
    <property type="term" value="F:electron transfer activity"/>
    <property type="evidence" value="ECO:0007669"/>
    <property type="project" value="InterPro"/>
</dbReference>
<dbReference type="InterPro" id="IPR036909">
    <property type="entry name" value="Cyt_c-like_dom_sf"/>
</dbReference>
<evidence type="ECO:0000256" key="5">
    <source>
        <dbReference type="ARBA" id="ARBA00023004"/>
    </source>
</evidence>
<evidence type="ECO:0000256" key="2">
    <source>
        <dbReference type="ARBA" id="ARBA00022617"/>
    </source>
</evidence>
<name>A0A071M2K2_9BURK</name>
<feature type="binding site" description="covalent" evidence="6">
    <location>
        <position position="41"/>
    </location>
    <ligand>
        <name>heme c</name>
        <dbReference type="ChEBI" id="CHEBI:61717"/>
    </ligand>
</feature>
<keyword evidence="3 6" id="KW-0479">Metal-binding</keyword>
<feature type="signal peptide" evidence="8">
    <location>
        <begin position="1"/>
        <end position="20"/>
    </location>
</feature>
<dbReference type="InterPro" id="IPR002324">
    <property type="entry name" value="Cyt_c_ID"/>
</dbReference>
<evidence type="ECO:0000259" key="9">
    <source>
        <dbReference type="PROSITE" id="PS51007"/>
    </source>
</evidence>
<proteinExistence type="predicted"/>
<dbReference type="InterPro" id="IPR009056">
    <property type="entry name" value="Cyt_c-like_dom"/>
</dbReference>
<feature type="region of interest" description="Disordered" evidence="7">
    <location>
        <begin position="78"/>
        <end position="98"/>
    </location>
</feature>
<evidence type="ECO:0000256" key="1">
    <source>
        <dbReference type="ARBA" id="ARBA00022448"/>
    </source>
</evidence>
<dbReference type="AlphaFoldDB" id="A0A071M2K2"/>
<accession>A0A071M2K2</accession>
<evidence type="ECO:0000256" key="6">
    <source>
        <dbReference type="PIRSR" id="PIRSR602324-1"/>
    </source>
</evidence>
<feature type="binding site" description="covalent" evidence="6">
    <location>
        <position position="86"/>
    </location>
    <ligand>
        <name>heme c</name>
        <dbReference type="ChEBI" id="CHEBI:61717"/>
    </ligand>
</feature>
<comment type="caution">
    <text evidence="10">The sequence shown here is derived from an EMBL/GenBank/DDBJ whole genome shotgun (WGS) entry which is preliminary data.</text>
</comment>
<dbReference type="PROSITE" id="PS51007">
    <property type="entry name" value="CYTC"/>
    <property type="match status" value="1"/>
</dbReference>
<gene>
    <name evidence="10" type="ORF">DT99_36420</name>
</gene>
<comment type="PTM">
    <text evidence="6">Binds 1 heme c group covalently per subunit.</text>
</comment>
<keyword evidence="5 6" id="KW-0408">Iron</keyword>
<sequence length="111" mass="11976">MNVMRCAALCVIAVAAGAAAAQTTVPEPTELVNAQHCMFCHTLDMTFLGPSFHEIAERYRGDPHAAAELERKLRVGGRAHWGDTPMPSAVDRGGPLSPDDAHQLVQWVLSQ</sequence>
<evidence type="ECO:0000256" key="8">
    <source>
        <dbReference type="SAM" id="SignalP"/>
    </source>
</evidence>
<dbReference type="PRINTS" id="PR00606">
    <property type="entry name" value="CYTCHROMECID"/>
</dbReference>
<feature type="chain" id="PRO_5001679747" evidence="8">
    <location>
        <begin position="21"/>
        <end position="111"/>
    </location>
</feature>